<proteinExistence type="predicted"/>
<keyword evidence="1" id="KW-0732">Signal</keyword>
<accession>A0ABT8ALK8</accession>
<name>A0ABT8ALK8_9HYPH</name>
<feature type="chain" id="PRO_5045801847" evidence="1">
    <location>
        <begin position="23"/>
        <end position="428"/>
    </location>
</feature>
<protein>
    <submittedName>
        <fullName evidence="2">Outer membrane beta-barrel protein</fullName>
    </submittedName>
</protein>
<dbReference type="EMBL" id="JAUFPT010000019">
    <property type="protein sequence ID" value="MDN3570320.1"/>
    <property type="molecule type" value="Genomic_DNA"/>
</dbReference>
<dbReference type="Pfam" id="PF07642">
    <property type="entry name" value="BBP2"/>
    <property type="match status" value="1"/>
</dbReference>
<organism evidence="2 3">
    <name type="scientific">Methylobacterium longum</name>
    <dbReference type="NCBI Taxonomy" id="767694"/>
    <lineage>
        <taxon>Bacteria</taxon>
        <taxon>Pseudomonadati</taxon>
        <taxon>Pseudomonadota</taxon>
        <taxon>Alphaproteobacteria</taxon>
        <taxon>Hyphomicrobiales</taxon>
        <taxon>Methylobacteriaceae</taxon>
        <taxon>Methylobacterium</taxon>
    </lineage>
</organism>
<evidence type="ECO:0000313" key="2">
    <source>
        <dbReference type="EMBL" id="MDN3570320.1"/>
    </source>
</evidence>
<feature type="signal peptide" evidence="1">
    <location>
        <begin position="1"/>
        <end position="22"/>
    </location>
</feature>
<evidence type="ECO:0000313" key="3">
    <source>
        <dbReference type="Proteomes" id="UP001244297"/>
    </source>
</evidence>
<sequence length="428" mass="45893">MLTRSTLTGLAAVMLSSTSILAADLAAPAPVPVPPPAEPCKATLLGPTFGGLIKANPNPTCFAAGPLGDLYVGGAVTGYGYTQTNPFASFSTPAAPNDRDRAARFDFSNIQGVIQKPEGAFQFYVQAGGYSIPQLGFPTLGTFTQTDLLFGPVPVAFGKIQINDEWSVQGGRMFTLIGTELLFTYQNLNINRGLLFVQENFINQGVQINYSSGPLSVSLAGTDGFFSNEITWFTGNVAYKLDDFNTIGVNGGLNLGRTNAFARSPRYQFATPGFQQNSGIFDINYTYANGPWIVSPYFQFTNVERDPRVGINASASTYGGALLAAYSFTDNFSIAGRIEYTEQTGVRGGTTPNLLGFGPGSNAFSFTVTPTFTFDRFFFRVEYAHVELGGITRAAITDEGLLIPGTGFGRAGNRTSQDRYMVETGITF</sequence>
<keyword evidence="3" id="KW-1185">Reference proteome</keyword>
<gene>
    <name evidence="2" type="ORF">QWZ18_06755</name>
</gene>
<dbReference type="Proteomes" id="UP001244297">
    <property type="component" value="Unassembled WGS sequence"/>
</dbReference>
<dbReference type="SUPFAM" id="SSF56935">
    <property type="entry name" value="Porins"/>
    <property type="match status" value="1"/>
</dbReference>
<evidence type="ECO:0000256" key="1">
    <source>
        <dbReference type="SAM" id="SignalP"/>
    </source>
</evidence>
<reference evidence="3" key="1">
    <citation type="journal article" date="2019" name="Int. J. Syst. Evol. Microbiol.">
        <title>The Global Catalogue of Microorganisms (GCM) 10K type strain sequencing project: providing services to taxonomists for standard genome sequencing and annotation.</title>
        <authorList>
            <consortium name="The Broad Institute Genomics Platform"/>
            <consortium name="The Broad Institute Genome Sequencing Center for Infectious Disease"/>
            <person name="Wu L."/>
            <person name="Ma J."/>
        </authorList>
    </citation>
    <scope>NUCLEOTIDE SEQUENCE [LARGE SCALE GENOMIC DNA]</scope>
    <source>
        <strain evidence="3">CECT 7806</strain>
    </source>
</reference>
<comment type="caution">
    <text evidence="2">The sequence shown here is derived from an EMBL/GenBank/DDBJ whole genome shotgun (WGS) entry which is preliminary data.</text>
</comment>
<dbReference type="RefSeq" id="WP_238287483.1">
    <property type="nucleotide sequence ID" value="NZ_BPQS01000010.1"/>
</dbReference>
<dbReference type="InterPro" id="IPR011486">
    <property type="entry name" value="BBP2"/>
</dbReference>